<feature type="domain" description="Reverse transcriptase zinc-binding" evidence="1">
    <location>
        <begin position="65"/>
        <end position="118"/>
    </location>
</feature>
<evidence type="ECO:0000259" key="1">
    <source>
        <dbReference type="Pfam" id="PF13966"/>
    </source>
</evidence>
<dbReference type="Pfam" id="PF13966">
    <property type="entry name" value="zf-RVT"/>
    <property type="match status" value="1"/>
</dbReference>
<dbReference type="AlphaFoldDB" id="A0A5J9UZT2"/>
<dbReference type="EMBL" id="RWGY01000011">
    <property type="protein sequence ID" value="TVU29263.1"/>
    <property type="molecule type" value="Genomic_DNA"/>
</dbReference>
<evidence type="ECO:0000313" key="2">
    <source>
        <dbReference type="EMBL" id="TVU29263.1"/>
    </source>
</evidence>
<dbReference type="Proteomes" id="UP000324897">
    <property type="component" value="Chromosome 1"/>
</dbReference>
<dbReference type="Gramene" id="TVU29263">
    <property type="protein sequence ID" value="TVU29263"/>
    <property type="gene ID" value="EJB05_20822"/>
</dbReference>
<accession>A0A5J9UZT2</accession>
<keyword evidence="3" id="KW-1185">Reference proteome</keyword>
<reference evidence="2 3" key="1">
    <citation type="journal article" date="2019" name="Sci. Rep.">
        <title>A high-quality genome of Eragrostis curvula grass provides insights into Poaceae evolution and supports new strategies to enhance forage quality.</title>
        <authorList>
            <person name="Carballo J."/>
            <person name="Santos B.A.C.M."/>
            <person name="Zappacosta D."/>
            <person name="Garbus I."/>
            <person name="Selva J.P."/>
            <person name="Gallo C.A."/>
            <person name="Diaz A."/>
            <person name="Albertini E."/>
            <person name="Caccamo M."/>
            <person name="Echenique V."/>
        </authorList>
    </citation>
    <scope>NUCLEOTIDE SEQUENCE [LARGE SCALE GENOMIC DNA]</scope>
    <source>
        <strain evidence="3">cv. Victoria</strain>
        <tissue evidence="2">Leaf</tissue>
    </source>
</reference>
<dbReference type="OrthoDB" id="684036at2759"/>
<feature type="non-terminal residue" evidence="2">
    <location>
        <position position="1"/>
    </location>
</feature>
<name>A0A5J9UZT2_9POAL</name>
<dbReference type="InterPro" id="IPR026960">
    <property type="entry name" value="RVT-Znf"/>
</dbReference>
<sequence length="188" mass="21035">MVCCLDGGRRAIDHPSGGSGRQRRRRGSKRVAVAAPARIQTCDGACVDADGGVRPPRTIEMAASACSFVWLAVRKRVWTADRRVRHGLDAHVPCWLCDQENETASHLLVNCSFAKEVWWTVLSWARCNCSFADANQSLLAWWRRARRNQQAGKTKGLNTLFMLKERNARLFKGKERSAAEVADIIGRN</sequence>
<comment type="caution">
    <text evidence="2">The sequence shown here is derived from an EMBL/GenBank/DDBJ whole genome shotgun (WGS) entry which is preliminary data.</text>
</comment>
<proteinExistence type="predicted"/>
<gene>
    <name evidence="2" type="ORF">EJB05_20822</name>
</gene>
<protein>
    <recommendedName>
        <fullName evidence="1">Reverse transcriptase zinc-binding domain-containing protein</fullName>
    </recommendedName>
</protein>
<evidence type="ECO:0000313" key="3">
    <source>
        <dbReference type="Proteomes" id="UP000324897"/>
    </source>
</evidence>
<organism evidence="2 3">
    <name type="scientific">Eragrostis curvula</name>
    <name type="common">weeping love grass</name>
    <dbReference type="NCBI Taxonomy" id="38414"/>
    <lineage>
        <taxon>Eukaryota</taxon>
        <taxon>Viridiplantae</taxon>
        <taxon>Streptophyta</taxon>
        <taxon>Embryophyta</taxon>
        <taxon>Tracheophyta</taxon>
        <taxon>Spermatophyta</taxon>
        <taxon>Magnoliopsida</taxon>
        <taxon>Liliopsida</taxon>
        <taxon>Poales</taxon>
        <taxon>Poaceae</taxon>
        <taxon>PACMAD clade</taxon>
        <taxon>Chloridoideae</taxon>
        <taxon>Eragrostideae</taxon>
        <taxon>Eragrostidinae</taxon>
        <taxon>Eragrostis</taxon>
    </lineage>
</organism>